<dbReference type="InterPro" id="IPR036390">
    <property type="entry name" value="WH_DNA-bd_sf"/>
</dbReference>
<comment type="similarity">
    <text evidence="1">Belongs to the LysR transcriptional regulatory family.</text>
</comment>
<evidence type="ECO:0000256" key="4">
    <source>
        <dbReference type="ARBA" id="ARBA00023163"/>
    </source>
</evidence>
<dbReference type="Gene3D" id="3.40.190.290">
    <property type="match status" value="1"/>
</dbReference>
<keyword evidence="2" id="KW-0805">Transcription regulation</keyword>
<dbReference type="Proteomes" id="UP000295063">
    <property type="component" value="Unassembled WGS sequence"/>
</dbReference>
<evidence type="ECO:0000313" key="7">
    <source>
        <dbReference type="Proteomes" id="UP000295063"/>
    </source>
</evidence>
<dbReference type="InterPro" id="IPR050950">
    <property type="entry name" value="HTH-type_LysR_regulators"/>
</dbReference>
<proteinExistence type="inferred from homology"/>
<dbReference type="InterPro" id="IPR036388">
    <property type="entry name" value="WH-like_DNA-bd_sf"/>
</dbReference>
<evidence type="ECO:0000259" key="5">
    <source>
        <dbReference type="PROSITE" id="PS50931"/>
    </source>
</evidence>
<dbReference type="Pfam" id="PF00126">
    <property type="entry name" value="HTH_1"/>
    <property type="match status" value="1"/>
</dbReference>
<name>A0A4R1Q7N0_9FIRM</name>
<evidence type="ECO:0000256" key="3">
    <source>
        <dbReference type="ARBA" id="ARBA00023125"/>
    </source>
</evidence>
<dbReference type="FunFam" id="1.10.10.10:FF:000001">
    <property type="entry name" value="LysR family transcriptional regulator"/>
    <property type="match status" value="1"/>
</dbReference>
<keyword evidence="3 6" id="KW-0238">DNA-binding</keyword>
<dbReference type="SUPFAM" id="SSF46785">
    <property type="entry name" value="Winged helix' DNA-binding domain"/>
    <property type="match status" value="1"/>
</dbReference>
<evidence type="ECO:0000256" key="1">
    <source>
        <dbReference type="ARBA" id="ARBA00009437"/>
    </source>
</evidence>
<dbReference type="GO" id="GO:0003700">
    <property type="term" value="F:DNA-binding transcription factor activity"/>
    <property type="evidence" value="ECO:0007669"/>
    <property type="project" value="InterPro"/>
</dbReference>
<dbReference type="PROSITE" id="PS50931">
    <property type="entry name" value="HTH_LYSR"/>
    <property type="match status" value="1"/>
</dbReference>
<protein>
    <submittedName>
        <fullName evidence="6">DNA-binding transcriptional LysR family regulator</fullName>
    </submittedName>
</protein>
<gene>
    <name evidence="6" type="ORF">EV210_106279</name>
</gene>
<dbReference type="Pfam" id="PF03466">
    <property type="entry name" value="LysR_substrate"/>
    <property type="match status" value="1"/>
</dbReference>
<dbReference type="RefSeq" id="WP_132079950.1">
    <property type="nucleotide sequence ID" value="NZ_SLUI01000006.1"/>
</dbReference>
<dbReference type="EMBL" id="SLUI01000006">
    <property type="protein sequence ID" value="TCL37410.1"/>
    <property type="molecule type" value="Genomic_DNA"/>
</dbReference>
<dbReference type="PANTHER" id="PTHR30419">
    <property type="entry name" value="HTH-TYPE TRANSCRIPTIONAL REGULATOR YBHD"/>
    <property type="match status" value="1"/>
</dbReference>
<accession>A0A4R1Q7N0</accession>
<dbReference type="Gene3D" id="1.10.10.10">
    <property type="entry name" value="Winged helix-like DNA-binding domain superfamily/Winged helix DNA-binding domain"/>
    <property type="match status" value="1"/>
</dbReference>
<dbReference type="CDD" id="cd05466">
    <property type="entry name" value="PBP2_LTTR_substrate"/>
    <property type="match status" value="1"/>
</dbReference>
<organism evidence="6 7">
    <name type="scientific">Anaerospora hongkongensis</name>
    <dbReference type="NCBI Taxonomy" id="244830"/>
    <lineage>
        <taxon>Bacteria</taxon>
        <taxon>Bacillati</taxon>
        <taxon>Bacillota</taxon>
        <taxon>Negativicutes</taxon>
        <taxon>Selenomonadales</taxon>
        <taxon>Sporomusaceae</taxon>
        <taxon>Anaerospora</taxon>
    </lineage>
</organism>
<dbReference type="InterPro" id="IPR005119">
    <property type="entry name" value="LysR_subst-bd"/>
</dbReference>
<dbReference type="GO" id="GO:0005829">
    <property type="term" value="C:cytosol"/>
    <property type="evidence" value="ECO:0007669"/>
    <property type="project" value="TreeGrafter"/>
</dbReference>
<evidence type="ECO:0000313" key="6">
    <source>
        <dbReference type="EMBL" id="TCL37410.1"/>
    </source>
</evidence>
<dbReference type="AlphaFoldDB" id="A0A4R1Q7N0"/>
<keyword evidence="7" id="KW-1185">Reference proteome</keyword>
<dbReference type="OrthoDB" id="119203at2"/>
<reference evidence="6 7" key="1">
    <citation type="submission" date="2019-03" db="EMBL/GenBank/DDBJ databases">
        <title>Genomic Encyclopedia of Type Strains, Phase IV (KMG-IV): sequencing the most valuable type-strain genomes for metagenomic binning, comparative biology and taxonomic classification.</title>
        <authorList>
            <person name="Goeker M."/>
        </authorList>
    </citation>
    <scope>NUCLEOTIDE SEQUENCE [LARGE SCALE GENOMIC DNA]</scope>
    <source>
        <strain evidence="6 7">DSM 15969</strain>
    </source>
</reference>
<dbReference type="PRINTS" id="PR00039">
    <property type="entry name" value="HTHLYSR"/>
</dbReference>
<sequence length="297" mass="33323">MRLEQLQYLVEIYRSKSISLAAERAHISQPALSTSISRLEDELKVQLLKRTNQGVYPTEAGEFVIQKSLQIIDALEEISALSRANSDLGGDISLAVELNVNMTFMPKVFAIFRQHFPKANILQKVGESNNILRDVESGKADIGIILQTEELSKAKDICAKEILQDTLVILTSKNNPLANQREISLDSAMAQSIILFNSEYITNCGISGILKKFGNFTVNYRVDTIVMLEKLLLQENGIAFIPRFVAREYMNMFKDLVAITIQNSPLNISIALIWSNRHHLCATEKELIKIIRSVLAT</sequence>
<feature type="domain" description="HTH lysR-type" evidence="5">
    <location>
        <begin position="1"/>
        <end position="58"/>
    </location>
</feature>
<evidence type="ECO:0000256" key="2">
    <source>
        <dbReference type="ARBA" id="ARBA00023015"/>
    </source>
</evidence>
<dbReference type="InterPro" id="IPR000847">
    <property type="entry name" value="LysR_HTH_N"/>
</dbReference>
<dbReference type="SUPFAM" id="SSF53850">
    <property type="entry name" value="Periplasmic binding protein-like II"/>
    <property type="match status" value="1"/>
</dbReference>
<dbReference type="GO" id="GO:0003677">
    <property type="term" value="F:DNA binding"/>
    <property type="evidence" value="ECO:0007669"/>
    <property type="project" value="UniProtKB-KW"/>
</dbReference>
<comment type="caution">
    <text evidence="6">The sequence shown here is derived from an EMBL/GenBank/DDBJ whole genome shotgun (WGS) entry which is preliminary data.</text>
</comment>
<keyword evidence="4" id="KW-0804">Transcription</keyword>